<accession>A0ABV0N4Y8</accession>
<gene>
    <name evidence="2" type="ORF">GOODEAATRI_019558</name>
</gene>
<feature type="compositionally biased region" description="Basic and acidic residues" evidence="1">
    <location>
        <begin position="10"/>
        <end position="25"/>
    </location>
</feature>
<evidence type="ECO:0000313" key="2">
    <source>
        <dbReference type="EMBL" id="MEQ2165673.1"/>
    </source>
</evidence>
<evidence type="ECO:0000313" key="3">
    <source>
        <dbReference type="Proteomes" id="UP001476798"/>
    </source>
</evidence>
<dbReference type="Proteomes" id="UP001476798">
    <property type="component" value="Unassembled WGS sequence"/>
</dbReference>
<sequence length="75" mass="8795">PLRSSTASKTSDKRSSSTKEDKSHLENLQKQIYQLEEQLHSEMQQKDELEHKCRYGLNHHSFTVCIHWLGLSENI</sequence>
<evidence type="ECO:0000256" key="1">
    <source>
        <dbReference type="SAM" id="MobiDB-lite"/>
    </source>
</evidence>
<feature type="non-terminal residue" evidence="2">
    <location>
        <position position="1"/>
    </location>
</feature>
<organism evidence="2 3">
    <name type="scientific">Goodea atripinnis</name>
    <dbReference type="NCBI Taxonomy" id="208336"/>
    <lineage>
        <taxon>Eukaryota</taxon>
        <taxon>Metazoa</taxon>
        <taxon>Chordata</taxon>
        <taxon>Craniata</taxon>
        <taxon>Vertebrata</taxon>
        <taxon>Euteleostomi</taxon>
        <taxon>Actinopterygii</taxon>
        <taxon>Neopterygii</taxon>
        <taxon>Teleostei</taxon>
        <taxon>Neoteleostei</taxon>
        <taxon>Acanthomorphata</taxon>
        <taxon>Ovalentaria</taxon>
        <taxon>Atherinomorphae</taxon>
        <taxon>Cyprinodontiformes</taxon>
        <taxon>Goodeidae</taxon>
        <taxon>Goodea</taxon>
    </lineage>
</organism>
<protein>
    <submittedName>
        <fullName evidence="2">Uncharacterized protein</fullName>
    </submittedName>
</protein>
<name>A0ABV0N4Y8_9TELE</name>
<proteinExistence type="predicted"/>
<comment type="caution">
    <text evidence="2">The sequence shown here is derived from an EMBL/GenBank/DDBJ whole genome shotgun (WGS) entry which is preliminary data.</text>
</comment>
<keyword evidence="3" id="KW-1185">Reference proteome</keyword>
<reference evidence="2 3" key="1">
    <citation type="submission" date="2021-06" db="EMBL/GenBank/DDBJ databases">
        <authorList>
            <person name="Palmer J.M."/>
        </authorList>
    </citation>
    <scope>NUCLEOTIDE SEQUENCE [LARGE SCALE GENOMIC DNA]</scope>
    <source>
        <strain evidence="2 3">GA_2019</strain>
        <tissue evidence="2">Muscle</tissue>
    </source>
</reference>
<feature type="region of interest" description="Disordered" evidence="1">
    <location>
        <begin position="1"/>
        <end position="25"/>
    </location>
</feature>
<dbReference type="EMBL" id="JAHRIO010021735">
    <property type="protein sequence ID" value="MEQ2165673.1"/>
    <property type="molecule type" value="Genomic_DNA"/>
</dbReference>